<dbReference type="PANTHER" id="PTHR36751">
    <property type="entry name" value="F3E22.8 PROTEIN"/>
    <property type="match status" value="1"/>
</dbReference>
<feature type="compositionally biased region" description="Gly residues" evidence="1">
    <location>
        <begin position="97"/>
        <end position="109"/>
    </location>
</feature>
<reference evidence="2 3" key="1">
    <citation type="journal article" date="2016" name="Sci. Rep.">
        <title>The Dendrobium catenatum Lindl. genome sequence provides insights into polysaccharide synthase, floral development and adaptive evolution.</title>
        <authorList>
            <person name="Zhang G.Q."/>
            <person name="Xu Q."/>
            <person name="Bian C."/>
            <person name="Tsai W.C."/>
            <person name="Yeh C.M."/>
            <person name="Liu K.W."/>
            <person name="Yoshida K."/>
            <person name="Zhang L.S."/>
            <person name="Chang S.B."/>
            <person name="Chen F."/>
            <person name="Shi Y."/>
            <person name="Su Y.Y."/>
            <person name="Zhang Y.Q."/>
            <person name="Chen L.J."/>
            <person name="Yin Y."/>
            <person name="Lin M."/>
            <person name="Huang H."/>
            <person name="Deng H."/>
            <person name="Wang Z.W."/>
            <person name="Zhu S.L."/>
            <person name="Zhao X."/>
            <person name="Deng C."/>
            <person name="Niu S.C."/>
            <person name="Huang J."/>
            <person name="Wang M."/>
            <person name="Liu G.H."/>
            <person name="Yang H.J."/>
            <person name="Xiao X.J."/>
            <person name="Hsiao Y.Y."/>
            <person name="Wu W.L."/>
            <person name="Chen Y.Y."/>
            <person name="Mitsuda N."/>
            <person name="Ohme-Takagi M."/>
            <person name="Luo Y.B."/>
            <person name="Van de Peer Y."/>
            <person name="Liu Z.J."/>
        </authorList>
    </citation>
    <scope>NUCLEOTIDE SEQUENCE [LARGE SCALE GENOMIC DNA]</scope>
    <source>
        <tissue evidence="2">The whole plant</tissue>
    </source>
</reference>
<feature type="region of interest" description="Disordered" evidence="1">
    <location>
        <begin position="178"/>
        <end position="199"/>
    </location>
</feature>
<feature type="compositionally biased region" description="Acidic residues" evidence="1">
    <location>
        <begin position="82"/>
        <end position="96"/>
    </location>
</feature>
<dbReference type="AlphaFoldDB" id="A0A2I0XFS4"/>
<dbReference type="Proteomes" id="UP000233837">
    <property type="component" value="Unassembled WGS sequence"/>
</dbReference>
<protein>
    <submittedName>
        <fullName evidence="2">Uncharacterized protein</fullName>
    </submittedName>
</protein>
<feature type="region of interest" description="Disordered" evidence="1">
    <location>
        <begin position="75"/>
        <end position="126"/>
    </location>
</feature>
<evidence type="ECO:0000256" key="1">
    <source>
        <dbReference type="SAM" id="MobiDB-lite"/>
    </source>
</evidence>
<proteinExistence type="predicted"/>
<evidence type="ECO:0000313" key="2">
    <source>
        <dbReference type="EMBL" id="PKU86762.1"/>
    </source>
</evidence>
<reference evidence="2 3" key="2">
    <citation type="journal article" date="2017" name="Nature">
        <title>The Apostasia genome and the evolution of orchids.</title>
        <authorList>
            <person name="Zhang G.Q."/>
            <person name="Liu K.W."/>
            <person name="Li Z."/>
            <person name="Lohaus R."/>
            <person name="Hsiao Y.Y."/>
            <person name="Niu S.C."/>
            <person name="Wang J.Y."/>
            <person name="Lin Y.C."/>
            <person name="Xu Q."/>
            <person name="Chen L.J."/>
            <person name="Yoshida K."/>
            <person name="Fujiwara S."/>
            <person name="Wang Z.W."/>
            <person name="Zhang Y.Q."/>
            <person name="Mitsuda N."/>
            <person name="Wang M."/>
            <person name="Liu G.H."/>
            <person name="Pecoraro L."/>
            <person name="Huang H.X."/>
            <person name="Xiao X.J."/>
            <person name="Lin M."/>
            <person name="Wu X.Y."/>
            <person name="Wu W.L."/>
            <person name="Chen Y.Y."/>
            <person name="Chang S.B."/>
            <person name="Sakamoto S."/>
            <person name="Ohme-Takagi M."/>
            <person name="Yagi M."/>
            <person name="Zeng S.J."/>
            <person name="Shen C.Y."/>
            <person name="Yeh C.M."/>
            <person name="Luo Y.B."/>
            <person name="Tsai W.C."/>
            <person name="Van de Peer Y."/>
            <person name="Liu Z.J."/>
        </authorList>
    </citation>
    <scope>NUCLEOTIDE SEQUENCE [LARGE SCALE GENOMIC DNA]</scope>
    <source>
        <tissue evidence="2">The whole plant</tissue>
    </source>
</reference>
<accession>A0A2I0XFS4</accession>
<dbReference type="PANTHER" id="PTHR36751:SF1">
    <property type="entry name" value="F3E22.8 PROTEIN"/>
    <property type="match status" value="1"/>
</dbReference>
<keyword evidence="3" id="KW-1185">Reference proteome</keyword>
<sequence length="199" mass="21519">MEYSAVIFGDGVDFSRHITRDHSRIPATLSVLALSASAILPVDSSALPRAAVRSDPFRPPAAVPRTLVRRMRRIRRRSATEDGGEDGFFDGGDGDDGPFGGGSGSGKGWGSWRPGGSEWEEPDRRPWLSSSADPAFDVVYEVLCWIALSNCAHFAFKKMSRLLAERKLACKYRSWKKKNHGKNGASASSSSASDVSCGP</sequence>
<evidence type="ECO:0000313" key="3">
    <source>
        <dbReference type="Proteomes" id="UP000233837"/>
    </source>
</evidence>
<dbReference type="EMBL" id="KZ501925">
    <property type="protein sequence ID" value="PKU86762.1"/>
    <property type="molecule type" value="Genomic_DNA"/>
</dbReference>
<name>A0A2I0XFS4_9ASPA</name>
<dbReference type="STRING" id="906689.A0A2I0XFS4"/>
<gene>
    <name evidence="2" type="ORF">MA16_Dca020809</name>
</gene>
<organism evidence="2 3">
    <name type="scientific">Dendrobium catenatum</name>
    <dbReference type="NCBI Taxonomy" id="906689"/>
    <lineage>
        <taxon>Eukaryota</taxon>
        <taxon>Viridiplantae</taxon>
        <taxon>Streptophyta</taxon>
        <taxon>Embryophyta</taxon>
        <taxon>Tracheophyta</taxon>
        <taxon>Spermatophyta</taxon>
        <taxon>Magnoliopsida</taxon>
        <taxon>Liliopsida</taxon>
        <taxon>Asparagales</taxon>
        <taxon>Orchidaceae</taxon>
        <taxon>Epidendroideae</taxon>
        <taxon>Malaxideae</taxon>
        <taxon>Dendrobiinae</taxon>
        <taxon>Dendrobium</taxon>
    </lineage>
</organism>